<dbReference type="InterPro" id="IPR034660">
    <property type="entry name" value="DinB/YfiT-like"/>
</dbReference>
<dbReference type="Pfam" id="PF12867">
    <property type="entry name" value="DinB_2"/>
    <property type="match status" value="1"/>
</dbReference>
<dbReference type="EMBL" id="VFPM01000001">
    <property type="protein sequence ID" value="TQM65194.1"/>
    <property type="molecule type" value="Genomic_DNA"/>
</dbReference>
<proteinExistence type="predicted"/>
<dbReference type="OrthoDB" id="2363925at2"/>
<evidence type="ECO:0000313" key="2">
    <source>
        <dbReference type="EMBL" id="TQM65194.1"/>
    </source>
</evidence>
<feature type="domain" description="DinB-like" evidence="1">
    <location>
        <begin position="14"/>
        <end position="162"/>
    </location>
</feature>
<reference evidence="2 3" key="1">
    <citation type="submission" date="2019-06" db="EMBL/GenBank/DDBJ databases">
        <title>Genome sequencing of plant associated microbes to promote plant fitness in Sorghum bicolor and Oryza sativa.</title>
        <authorList>
            <person name="Coleman-Derr D."/>
        </authorList>
    </citation>
    <scope>NUCLEOTIDE SEQUENCE [LARGE SCALE GENOMIC DNA]</scope>
    <source>
        <strain evidence="2 3">KV-663</strain>
    </source>
</reference>
<evidence type="ECO:0000259" key="1">
    <source>
        <dbReference type="Pfam" id="PF12867"/>
    </source>
</evidence>
<dbReference type="SUPFAM" id="SSF109854">
    <property type="entry name" value="DinB/YfiT-like putative metalloenzymes"/>
    <property type="match status" value="1"/>
</dbReference>
<gene>
    <name evidence="2" type="ORF">FBY41_1580</name>
</gene>
<evidence type="ECO:0000313" key="3">
    <source>
        <dbReference type="Proteomes" id="UP000316747"/>
    </source>
</evidence>
<dbReference type="NCBIfam" id="NF047843">
    <property type="entry name" value="MST_Rv0443"/>
    <property type="match status" value="1"/>
</dbReference>
<comment type="caution">
    <text evidence="2">The sequence shown here is derived from an EMBL/GenBank/DDBJ whole genome shotgun (WGS) entry which is preliminary data.</text>
</comment>
<protein>
    <submittedName>
        <fullName evidence="2">DinB family protein</fullName>
    </submittedName>
</protein>
<dbReference type="AlphaFoldDB" id="A0A543I3M7"/>
<dbReference type="Proteomes" id="UP000316747">
    <property type="component" value="Unassembled WGS sequence"/>
</dbReference>
<accession>A0A543I3M7</accession>
<sequence>MTTDLARDLLTDGFERIRDGVPQVVKGLSVDELLWRPDADANHVAWLLWHLARQQDDQVAALADDDSAWRVDGWYERFGLPYPPSAHGWSMSSADVGRFSVADPDLFAGYHAAVHERTVSYLESLDAAAYGRVIDTRWDPPVTVAMRLISVLDDAAKHLGQAEYVKGLVTRRRP</sequence>
<dbReference type="Gene3D" id="1.20.120.450">
    <property type="entry name" value="dinb family like domain"/>
    <property type="match status" value="1"/>
</dbReference>
<dbReference type="RefSeq" id="WP_141842908.1">
    <property type="nucleotide sequence ID" value="NZ_VFPM01000001.1"/>
</dbReference>
<organism evidence="2 3">
    <name type="scientific">Humibacillus xanthopallidus</name>
    <dbReference type="NCBI Taxonomy" id="412689"/>
    <lineage>
        <taxon>Bacteria</taxon>
        <taxon>Bacillati</taxon>
        <taxon>Actinomycetota</taxon>
        <taxon>Actinomycetes</taxon>
        <taxon>Micrococcales</taxon>
        <taxon>Intrasporangiaceae</taxon>
        <taxon>Humibacillus</taxon>
    </lineage>
</organism>
<name>A0A543I3M7_9MICO</name>
<dbReference type="InterPro" id="IPR024775">
    <property type="entry name" value="DinB-like"/>
</dbReference>
<keyword evidence="3" id="KW-1185">Reference proteome</keyword>